<feature type="domain" description="Aspartate dehydrogenase" evidence="7">
    <location>
        <begin position="168"/>
        <end position="254"/>
    </location>
</feature>
<dbReference type="InterPro" id="IPR005106">
    <property type="entry name" value="Asp/hSer_DH_NAD-bd"/>
</dbReference>
<dbReference type="InterPro" id="IPR036291">
    <property type="entry name" value="NAD(P)-bd_dom_sf"/>
</dbReference>
<dbReference type="InterPro" id="IPR002811">
    <property type="entry name" value="Asp_DH"/>
</dbReference>
<comment type="catalytic activity">
    <reaction evidence="6">
        <text>L-aspartate + NADP(+) + H2O = oxaloacetate + NH4(+) + NADPH + H(+)</text>
        <dbReference type="Rhea" id="RHEA:11784"/>
        <dbReference type="ChEBI" id="CHEBI:15377"/>
        <dbReference type="ChEBI" id="CHEBI:15378"/>
        <dbReference type="ChEBI" id="CHEBI:16452"/>
        <dbReference type="ChEBI" id="CHEBI:28938"/>
        <dbReference type="ChEBI" id="CHEBI:29991"/>
        <dbReference type="ChEBI" id="CHEBI:57783"/>
        <dbReference type="ChEBI" id="CHEBI:58349"/>
        <dbReference type="EC" id="1.4.1.21"/>
    </reaction>
</comment>
<accession>A0A916ZNY5</accession>
<reference evidence="9" key="2">
    <citation type="submission" date="2020-09" db="EMBL/GenBank/DDBJ databases">
        <authorList>
            <person name="Sun Q."/>
            <person name="Zhou Y."/>
        </authorList>
    </citation>
    <scope>NUCLEOTIDE SEQUENCE</scope>
    <source>
        <strain evidence="9">CGMCC 1.15367</strain>
    </source>
</reference>
<dbReference type="Pfam" id="PF01958">
    <property type="entry name" value="Asp_DH_C"/>
    <property type="match status" value="1"/>
</dbReference>
<dbReference type="Gene3D" id="3.30.360.10">
    <property type="entry name" value="Dihydrodipicolinate Reductase, domain 2"/>
    <property type="match status" value="1"/>
</dbReference>
<evidence type="ECO:0000313" key="9">
    <source>
        <dbReference type="EMBL" id="GGE05859.1"/>
    </source>
</evidence>
<proteinExistence type="inferred from homology"/>
<feature type="active site" evidence="6">
    <location>
        <position position="219"/>
    </location>
</feature>
<keyword evidence="2 6" id="KW-0662">Pyridine nucleotide biosynthesis</keyword>
<dbReference type="PANTHER" id="PTHR31873">
    <property type="entry name" value="L-ASPARTATE DEHYDROGENASE-RELATED"/>
    <property type="match status" value="1"/>
</dbReference>
<evidence type="ECO:0000313" key="10">
    <source>
        <dbReference type="Proteomes" id="UP000644699"/>
    </source>
</evidence>
<evidence type="ECO:0000256" key="5">
    <source>
        <dbReference type="ARBA" id="ARBA00023027"/>
    </source>
</evidence>
<dbReference type="GO" id="GO:0016639">
    <property type="term" value="F:oxidoreductase activity, acting on the CH-NH2 group of donors, NAD or NADP as acceptor"/>
    <property type="evidence" value="ECO:0007669"/>
    <property type="project" value="UniProtKB-UniRule"/>
</dbReference>
<comment type="pathway">
    <text evidence="6">Cofactor biosynthesis; NAD(+) biosynthesis; iminoaspartate from L-aspartate (dehydrogenase route): step 1/1.</text>
</comment>
<dbReference type="Proteomes" id="UP000644699">
    <property type="component" value="Unassembled WGS sequence"/>
</dbReference>
<evidence type="ECO:0000256" key="2">
    <source>
        <dbReference type="ARBA" id="ARBA00022642"/>
    </source>
</evidence>
<name>A0A916ZNY5_9HYPH</name>
<dbReference type="GO" id="GO:0009435">
    <property type="term" value="P:NAD+ biosynthetic process"/>
    <property type="evidence" value="ECO:0007669"/>
    <property type="project" value="UniProtKB-UniRule"/>
</dbReference>
<dbReference type="SUPFAM" id="SSF55347">
    <property type="entry name" value="Glyceraldehyde-3-phosphate dehydrogenase-like, C-terminal domain"/>
    <property type="match status" value="1"/>
</dbReference>
<keyword evidence="4 6" id="KW-0560">Oxidoreductase</keyword>
<comment type="miscellaneous">
    <text evidence="6">The iminoaspartate product is unstable in aqueous solution and can decompose to oxaloacetate and ammonia.</text>
</comment>
<sequence>MRLGLAGLGAIGLALARRIDAGALPGVALAAVLSRDAEKTRRLLSDLIMPPPVVAGPEALAEAADIVVEAAPAAAFRPIAEAAIARGRLLVACSGGALLRQPDLVEAARMRGARILVPTGALGGLDVVRAAAEGRIDAALIETRKPPAAWRGAPYLETAGVSLEGLAAPLTLFEGDVLAAAAGFPANVNVAAALALAGIGPERTRVRLVADPALLRNVHHVEIRSDAAHVALTIEAMPDPDNPRTSRLTAFSVLACLRGLSGPLRIGS</sequence>
<feature type="binding site" evidence="6">
    <location>
        <position position="121"/>
    </location>
    <ligand>
        <name>NAD(+)</name>
        <dbReference type="ChEBI" id="CHEBI:57540"/>
    </ligand>
</feature>
<evidence type="ECO:0000259" key="8">
    <source>
        <dbReference type="Pfam" id="PF03447"/>
    </source>
</evidence>
<dbReference type="PIRSF" id="PIRSF005227">
    <property type="entry name" value="Asp_dh_NAD_syn"/>
    <property type="match status" value="1"/>
</dbReference>
<dbReference type="Gene3D" id="3.40.50.720">
    <property type="entry name" value="NAD(P)-binding Rossmann-like Domain"/>
    <property type="match status" value="1"/>
</dbReference>
<dbReference type="AlphaFoldDB" id="A0A916ZNY5"/>
<feature type="domain" description="Aspartate/homoserine dehydrogenase NAD-binding" evidence="8">
    <location>
        <begin position="7"/>
        <end position="118"/>
    </location>
</feature>
<dbReference type="RefSeq" id="WP_188909076.1">
    <property type="nucleotide sequence ID" value="NZ_BMIQ01000003.1"/>
</dbReference>
<keyword evidence="5 6" id="KW-0520">NAD</keyword>
<dbReference type="InterPro" id="IPR020626">
    <property type="entry name" value="Asp_DH_prok"/>
</dbReference>
<evidence type="ECO:0000256" key="3">
    <source>
        <dbReference type="ARBA" id="ARBA00022857"/>
    </source>
</evidence>
<dbReference type="GO" id="GO:0050661">
    <property type="term" value="F:NADP binding"/>
    <property type="evidence" value="ECO:0007669"/>
    <property type="project" value="UniProtKB-UniRule"/>
</dbReference>
<evidence type="ECO:0000256" key="1">
    <source>
        <dbReference type="ARBA" id="ARBA00008331"/>
    </source>
</evidence>
<comment type="similarity">
    <text evidence="1 6">Belongs to the L-aspartate dehydrogenase family.</text>
</comment>
<reference evidence="9" key="1">
    <citation type="journal article" date="2014" name="Int. J. Syst. Evol. Microbiol.">
        <title>Complete genome sequence of Corynebacterium casei LMG S-19264T (=DSM 44701T), isolated from a smear-ripened cheese.</title>
        <authorList>
            <consortium name="US DOE Joint Genome Institute (JGI-PGF)"/>
            <person name="Walter F."/>
            <person name="Albersmeier A."/>
            <person name="Kalinowski J."/>
            <person name="Ruckert C."/>
        </authorList>
    </citation>
    <scope>NUCLEOTIDE SEQUENCE</scope>
    <source>
        <strain evidence="9">CGMCC 1.15367</strain>
    </source>
</reference>
<dbReference type="GO" id="GO:0051287">
    <property type="term" value="F:NAD binding"/>
    <property type="evidence" value="ECO:0007669"/>
    <property type="project" value="UniProtKB-UniRule"/>
</dbReference>
<evidence type="ECO:0000256" key="4">
    <source>
        <dbReference type="ARBA" id="ARBA00023002"/>
    </source>
</evidence>
<dbReference type="EMBL" id="BMIQ01000003">
    <property type="protein sequence ID" value="GGE05859.1"/>
    <property type="molecule type" value="Genomic_DNA"/>
</dbReference>
<evidence type="ECO:0000256" key="6">
    <source>
        <dbReference type="HAMAP-Rule" id="MF_01265"/>
    </source>
</evidence>
<dbReference type="EC" id="1.4.1.21" evidence="6"/>
<comment type="caution">
    <text evidence="9">The sequence shown here is derived from an EMBL/GenBank/DDBJ whole genome shotgun (WGS) entry which is preliminary data.</text>
</comment>
<feature type="binding site" evidence="6">
    <location>
        <position position="189"/>
    </location>
    <ligand>
        <name>NAD(+)</name>
        <dbReference type="ChEBI" id="CHEBI:57540"/>
    </ligand>
</feature>
<dbReference type="SUPFAM" id="SSF51735">
    <property type="entry name" value="NAD(P)-binding Rossmann-fold domains"/>
    <property type="match status" value="1"/>
</dbReference>
<dbReference type="PANTHER" id="PTHR31873:SF6">
    <property type="entry name" value="ASPARTATE DEHYDROGENASE DOMAIN-CONTAINING PROTEIN"/>
    <property type="match status" value="1"/>
</dbReference>
<keyword evidence="3 6" id="KW-0521">NADP</keyword>
<comment type="catalytic activity">
    <reaction evidence="6">
        <text>L-aspartate + NAD(+) + H2O = oxaloacetate + NH4(+) + NADH + H(+)</text>
        <dbReference type="Rhea" id="RHEA:11788"/>
        <dbReference type="ChEBI" id="CHEBI:15377"/>
        <dbReference type="ChEBI" id="CHEBI:15378"/>
        <dbReference type="ChEBI" id="CHEBI:16452"/>
        <dbReference type="ChEBI" id="CHEBI:28938"/>
        <dbReference type="ChEBI" id="CHEBI:29991"/>
        <dbReference type="ChEBI" id="CHEBI:57540"/>
        <dbReference type="ChEBI" id="CHEBI:57945"/>
        <dbReference type="EC" id="1.4.1.21"/>
    </reaction>
</comment>
<organism evidence="9 10">
    <name type="scientific">Aureimonas endophytica</name>
    <dbReference type="NCBI Taxonomy" id="2027858"/>
    <lineage>
        <taxon>Bacteria</taxon>
        <taxon>Pseudomonadati</taxon>
        <taxon>Pseudomonadota</taxon>
        <taxon>Alphaproteobacteria</taxon>
        <taxon>Hyphomicrobiales</taxon>
        <taxon>Aurantimonadaceae</taxon>
        <taxon>Aureimonas</taxon>
    </lineage>
</organism>
<protein>
    <recommendedName>
        <fullName evidence="6">L-aspartate dehydrogenase</fullName>
        <ecNumber evidence="6">1.4.1.21</ecNumber>
    </recommendedName>
</protein>
<evidence type="ECO:0000259" key="7">
    <source>
        <dbReference type="Pfam" id="PF01958"/>
    </source>
</evidence>
<dbReference type="GO" id="GO:0033735">
    <property type="term" value="F:aspartate dehydrogenase [NAD(P)+] activity"/>
    <property type="evidence" value="ECO:0007669"/>
    <property type="project" value="UniProtKB-EC"/>
</dbReference>
<dbReference type="HAMAP" id="MF_01265">
    <property type="entry name" value="NadX"/>
    <property type="match status" value="1"/>
</dbReference>
<dbReference type="NCBIfam" id="NF009825">
    <property type="entry name" value="PRK13302.1"/>
    <property type="match status" value="1"/>
</dbReference>
<keyword evidence="10" id="KW-1185">Reference proteome</keyword>
<dbReference type="Pfam" id="PF03447">
    <property type="entry name" value="NAD_binding_3"/>
    <property type="match status" value="1"/>
</dbReference>
<comment type="function">
    <text evidence="6">Specifically catalyzes the NAD or NADP-dependent dehydrogenation of L-aspartate to iminoaspartate.</text>
</comment>
<dbReference type="InterPro" id="IPR011182">
    <property type="entry name" value="L-Asp_DH"/>
</dbReference>
<gene>
    <name evidence="6 9" type="primary">nadX</name>
    <name evidence="9" type="ORF">GCM10011390_26120</name>
</gene>